<dbReference type="AlphaFoldDB" id="A0A4R1HJP5"/>
<dbReference type="GO" id="GO:0008757">
    <property type="term" value="F:S-adenosylmethionine-dependent methyltransferase activity"/>
    <property type="evidence" value="ECO:0007669"/>
    <property type="project" value="InterPro"/>
</dbReference>
<proteinExistence type="predicted"/>
<sequence>MTEPGRAFEDGVPGWLRNVERSRNTVRQRLVADQVAALVGGADALRVLDVGCGQGTQALALARRGHAVTGLDPSEELLERFAGDAEAAGVDVRLVRGPGEKAAELAPGPFDLVLCHGVLMYLDDPAPLLDALSAVAAPDARLSLLVRNGLAPAMRPGLRGESGAALEAFDRPDYTTRLGLAARMHTPSELDALLVPAGWRPLRWYGVRVFSDHRADPGPSELDDLVAAEAEAGARDPYRQVAALLHVQYRRPDRTIDR</sequence>
<dbReference type="Proteomes" id="UP000295560">
    <property type="component" value="Unassembled WGS sequence"/>
</dbReference>
<keyword evidence="2" id="KW-0808">Transferase</keyword>
<protein>
    <submittedName>
        <fullName evidence="5">2-polyprenyl-3-methyl-5-hydroxy-6-metoxy-1, 4-benzoquinol methylase</fullName>
    </submittedName>
</protein>
<evidence type="ECO:0000256" key="2">
    <source>
        <dbReference type="ARBA" id="ARBA00022679"/>
    </source>
</evidence>
<evidence type="ECO:0000313" key="5">
    <source>
        <dbReference type="EMBL" id="TCK22594.1"/>
    </source>
</evidence>
<dbReference type="PANTHER" id="PTHR43464">
    <property type="entry name" value="METHYLTRANSFERASE"/>
    <property type="match status" value="1"/>
</dbReference>
<evidence type="ECO:0000259" key="4">
    <source>
        <dbReference type="Pfam" id="PF08241"/>
    </source>
</evidence>
<dbReference type="Gene3D" id="3.40.50.150">
    <property type="entry name" value="Vaccinia Virus protein VP39"/>
    <property type="match status" value="1"/>
</dbReference>
<keyword evidence="1 5" id="KW-0489">Methyltransferase</keyword>
<reference evidence="5 6" key="1">
    <citation type="submission" date="2019-03" db="EMBL/GenBank/DDBJ databases">
        <title>Sequencing the genomes of 1000 actinobacteria strains.</title>
        <authorList>
            <person name="Klenk H.-P."/>
        </authorList>
    </citation>
    <scope>NUCLEOTIDE SEQUENCE [LARGE SCALE GENOMIC DNA]</scope>
    <source>
        <strain evidence="5 6">DSM 44969</strain>
    </source>
</reference>
<gene>
    <name evidence="5" type="ORF">EV378_6601</name>
</gene>
<name>A0A4R1HJP5_PSEEN</name>
<dbReference type="Pfam" id="PF08241">
    <property type="entry name" value="Methyltransf_11"/>
    <property type="match status" value="1"/>
</dbReference>
<dbReference type="RefSeq" id="WP_207908929.1">
    <property type="nucleotide sequence ID" value="NZ_SMFZ01000002.1"/>
</dbReference>
<evidence type="ECO:0000313" key="6">
    <source>
        <dbReference type="Proteomes" id="UP000295560"/>
    </source>
</evidence>
<dbReference type="CDD" id="cd02440">
    <property type="entry name" value="AdoMet_MTases"/>
    <property type="match status" value="1"/>
</dbReference>
<evidence type="ECO:0000256" key="3">
    <source>
        <dbReference type="ARBA" id="ARBA00022691"/>
    </source>
</evidence>
<keyword evidence="6" id="KW-1185">Reference proteome</keyword>
<dbReference type="InterPro" id="IPR029063">
    <property type="entry name" value="SAM-dependent_MTases_sf"/>
</dbReference>
<organism evidence="5 6">
    <name type="scientific">Pseudonocardia endophytica</name>
    <dbReference type="NCBI Taxonomy" id="401976"/>
    <lineage>
        <taxon>Bacteria</taxon>
        <taxon>Bacillati</taxon>
        <taxon>Actinomycetota</taxon>
        <taxon>Actinomycetes</taxon>
        <taxon>Pseudonocardiales</taxon>
        <taxon>Pseudonocardiaceae</taxon>
        <taxon>Pseudonocardia</taxon>
    </lineage>
</organism>
<accession>A0A4R1HJP5</accession>
<comment type="caution">
    <text evidence="5">The sequence shown here is derived from an EMBL/GenBank/DDBJ whole genome shotgun (WGS) entry which is preliminary data.</text>
</comment>
<evidence type="ECO:0000256" key="1">
    <source>
        <dbReference type="ARBA" id="ARBA00022603"/>
    </source>
</evidence>
<dbReference type="InterPro" id="IPR013216">
    <property type="entry name" value="Methyltransf_11"/>
</dbReference>
<dbReference type="PANTHER" id="PTHR43464:SF19">
    <property type="entry name" value="UBIQUINONE BIOSYNTHESIS O-METHYLTRANSFERASE, MITOCHONDRIAL"/>
    <property type="match status" value="1"/>
</dbReference>
<keyword evidence="3" id="KW-0949">S-adenosyl-L-methionine</keyword>
<feature type="domain" description="Methyltransferase type 11" evidence="4">
    <location>
        <begin position="48"/>
        <end position="142"/>
    </location>
</feature>
<dbReference type="GO" id="GO:0032259">
    <property type="term" value="P:methylation"/>
    <property type="evidence" value="ECO:0007669"/>
    <property type="project" value="UniProtKB-KW"/>
</dbReference>
<dbReference type="EMBL" id="SMFZ01000002">
    <property type="protein sequence ID" value="TCK22594.1"/>
    <property type="molecule type" value="Genomic_DNA"/>
</dbReference>
<dbReference type="SUPFAM" id="SSF53335">
    <property type="entry name" value="S-adenosyl-L-methionine-dependent methyltransferases"/>
    <property type="match status" value="1"/>
</dbReference>